<dbReference type="GO" id="GO:0051959">
    <property type="term" value="F:dynein light intermediate chain binding"/>
    <property type="evidence" value="ECO:0007669"/>
    <property type="project" value="TreeGrafter"/>
</dbReference>
<reference evidence="3" key="1">
    <citation type="submission" date="2013-02" db="EMBL/GenBank/DDBJ databases">
        <authorList>
            <person name="Hughes D."/>
        </authorList>
    </citation>
    <scope>NUCLEOTIDE SEQUENCE</scope>
    <source>
        <strain>Durham</strain>
        <strain evidence="3">NC isolate 2 -- Noor lab</strain>
    </source>
</reference>
<sequence length="133" mass="15815">MKASDENLLEEKSESYLELKEELEHKNQQYDKLRTESQDWYSEAKRASAYRDEVDVLRERAERADYLEIEVQKFREKLADSEFYKTRVEELREDNKTLLETKTAVPGSKILDTQQLPNCLTGGGLNIYKYYYI</sequence>
<reference evidence="2" key="2">
    <citation type="submission" date="2015-06" db="UniProtKB">
        <authorList>
            <consortium name="EnsemblMetazoa"/>
        </authorList>
    </citation>
    <scope>IDENTIFICATION</scope>
</reference>
<keyword evidence="1" id="KW-0175">Coiled coil</keyword>
<feature type="coiled-coil region" evidence="1">
    <location>
        <begin position="2"/>
        <end position="36"/>
    </location>
</feature>
<protein>
    <submittedName>
        <fullName evidence="2">Uncharacterized protein</fullName>
    </submittedName>
</protein>
<dbReference type="GO" id="GO:0005737">
    <property type="term" value="C:cytoplasm"/>
    <property type="evidence" value="ECO:0007669"/>
    <property type="project" value="TreeGrafter"/>
</dbReference>
<dbReference type="EMBL" id="CAQQ02064152">
    <property type="status" value="NOT_ANNOTATED_CDS"/>
    <property type="molecule type" value="Genomic_DNA"/>
</dbReference>
<evidence type="ECO:0000313" key="3">
    <source>
        <dbReference type="Proteomes" id="UP000015102"/>
    </source>
</evidence>
<dbReference type="AlphaFoldDB" id="T1GQ58"/>
<accession>T1GQ58</accession>
<keyword evidence="3" id="KW-1185">Reference proteome</keyword>
<dbReference type="HOGENOM" id="CLU_1909067_0_0_1"/>
<dbReference type="GO" id="GO:0031122">
    <property type="term" value="P:cytoplasmic microtubule organization"/>
    <property type="evidence" value="ECO:0007669"/>
    <property type="project" value="TreeGrafter"/>
</dbReference>
<dbReference type="Proteomes" id="UP000015102">
    <property type="component" value="Unassembled WGS sequence"/>
</dbReference>
<dbReference type="GO" id="GO:0005813">
    <property type="term" value="C:centrosome"/>
    <property type="evidence" value="ECO:0007669"/>
    <property type="project" value="TreeGrafter"/>
</dbReference>
<name>T1GQ58_MEGSC</name>
<dbReference type="GO" id="GO:0030705">
    <property type="term" value="P:cytoskeleton-dependent intracellular transport"/>
    <property type="evidence" value="ECO:0007669"/>
    <property type="project" value="TreeGrafter"/>
</dbReference>
<dbReference type="GO" id="GO:0008017">
    <property type="term" value="F:microtubule binding"/>
    <property type="evidence" value="ECO:0007669"/>
    <property type="project" value="TreeGrafter"/>
</dbReference>
<dbReference type="OMA" id="DKEEITH"/>
<dbReference type="EMBL" id="CAQQ02064151">
    <property type="status" value="NOT_ANNOTATED_CDS"/>
    <property type="molecule type" value="Genomic_DNA"/>
</dbReference>
<organism evidence="2 3">
    <name type="scientific">Megaselia scalaris</name>
    <name type="common">Humpbacked fly</name>
    <name type="synonym">Phora scalaris</name>
    <dbReference type="NCBI Taxonomy" id="36166"/>
    <lineage>
        <taxon>Eukaryota</taxon>
        <taxon>Metazoa</taxon>
        <taxon>Ecdysozoa</taxon>
        <taxon>Arthropoda</taxon>
        <taxon>Hexapoda</taxon>
        <taxon>Insecta</taxon>
        <taxon>Pterygota</taxon>
        <taxon>Neoptera</taxon>
        <taxon>Endopterygota</taxon>
        <taxon>Diptera</taxon>
        <taxon>Brachycera</taxon>
        <taxon>Muscomorpha</taxon>
        <taxon>Platypezoidea</taxon>
        <taxon>Phoridae</taxon>
        <taxon>Megaseliini</taxon>
        <taxon>Megaselia</taxon>
    </lineage>
</organism>
<dbReference type="STRING" id="36166.T1GQ58"/>
<evidence type="ECO:0000313" key="2">
    <source>
        <dbReference type="EnsemblMetazoa" id="MESCA005759-PA"/>
    </source>
</evidence>
<dbReference type="PANTHER" id="PTHR18947">
    <property type="entry name" value="HOOK PROTEINS"/>
    <property type="match status" value="1"/>
</dbReference>
<proteinExistence type="predicted"/>
<dbReference type="EnsemblMetazoa" id="MESCA005759-RA">
    <property type="protein sequence ID" value="MESCA005759-PA"/>
    <property type="gene ID" value="MESCA005759"/>
</dbReference>
<evidence type="ECO:0000256" key="1">
    <source>
        <dbReference type="SAM" id="Coils"/>
    </source>
</evidence>
<dbReference type="PANTHER" id="PTHR18947:SF28">
    <property type="entry name" value="GIRDIN, ISOFORM A"/>
    <property type="match status" value="1"/>
</dbReference>